<dbReference type="PANTHER" id="PTHR42836:SF1">
    <property type="entry name" value="7-CARBOXY-7-DEAZAGUANINE SYNTHASE"/>
    <property type="match status" value="1"/>
</dbReference>
<evidence type="ECO:0000256" key="3">
    <source>
        <dbReference type="ARBA" id="ARBA00022723"/>
    </source>
</evidence>
<accession>A0A6J5RVT1</accession>
<protein>
    <submittedName>
        <fullName evidence="10">NrdG Organic radical activating enzymes</fullName>
    </submittedName>
</protein>
<keyword evidence="1" id="KW-0004">4Fe-4S</keyword>
<evidence type="ECO:0000256" key="7">
    <source>
        <dbReference type="ARBA" id="ARBA00023239"/>
    </source>
</evidence>
<dbReference type="GO" id="GO:0051539">
    <property type="term" value="F:4 iron, 4 sulfur cluster binding"/>
    <property type="evidence" value="ECO:0007669"/>
    <property type="project" value="UniProtKB-KW"/>
</dbReference>
<evidence type="ECO:0000313" key="9">
    <source>
        <dbReference type="EMBL" id="CAB4169557.1"/>
    </source>
</evidence>
<dbReference type="GO" id="GO:0046872">
    <property type="term" value="F:metal ion binding"/>
    <property type="evidence" value="ECO:0007669"/>
    <property type="project" value="UniProtKB-KW"/>
</dbReference>
<keyword evidence="4" id="KW-0460">Magnesium</keyword>
<gene>
    <name evidence="10" type="ORF">UFOVP1305_92</name>
    <name evidence="9" type="ORF">UFOVP896_37</name>
</gene>
<dbReference type="CDD" id="cd01335">
    <property type="entry name" value="Radical_SAM"/>
    <property type="match status" value="1"/>
</dbReference>
<proteinExistence type="inferred from homology"/>
<dbReference type="InterPro" id="IPR007197">
    <property type="entry name" value="rSAM"/>
</dbReference>
<reference evidence="10" key="1">
    <citation type="submission" date="2020-05" db="EMBL/GenBank/DDBJ databases">
        <authorList>
            <person name="Chiriac C."/>
            <person name="Salcher M."/>
            <person name="Ghai R."/>
            <person name="Kavagutti S V."/>
        </authorList>
    </citation>
    <scope>NUCLEOTIDE SEQUENCE</scope>
</reference>
<evidence type="ECO:0000256" key="4">
    <source>
        <dbReference type="ARBA" id="ARBA00022842"/>
    </source>
</evidence>
<sequence>MSETLRVSETFGPTIQGEGPSAGRHAYFVRLWGCNLDCAWCDTPYTWDTTGKNGRAYERDKESRLVEIDTLAQIAAQRSLLTVITGGEPLIQRAGLARLAYLLLEEFERDVEIETNGTLRPLDVAGIRYNVSPKLLGAHVTSTKALDLDTLSQYVELDSIFKFVISDRKDFAQVEALVAALHLDASRVWVMPQSRSAEEVIAGAQSIVSYALEARFNLSLRSHVLLWNNERER</sequence>
<evidence type="ECO:0000259" key="8">
    <source>
        <dbReference type="PROSITE" id="PS51918"/>
    </source>
</evidence>
<dbReference type="GO" id="GO:0016829">
    <property type="term" value="F:lyase activity"/>
    <property type="evidence" value="ECO:0007669"/>
    <property type="project" value="UniProtKB-KW"/>
</dbReference>
<dbReference type="PANTHER" id="PTHR42836">
    <property type="entry name" value="7-CARBOXY-7-DEAZAGUANINE SYNTHASE"/>
    <property type="match status" value="1"/>
</dbReference>
<name>A0A6J5RVT1_9CAUD</name>
<dbReference type="PIRSF" id="PIRSF000370">
    <property type="entry name" value="QueE"/>
    <property type="match status" value="1"/>
</dbReference>
<evidence type="ECO:0000313" key="10">
    <source>
        <dbReference type="EMBL" id="CAB4198437.1"/>
    </source>
</evidence>
<keyword evidence="5" id="KW-0408">Iron</keyword>
<dbReference type="EMBL" id="LR797254">
    <property type="protein sequence ID" value="CAB4198437.1"/>
    <property type="molecule type" value="Genomic_DNA"/>
</dbReference>
<evidence type="ECO:0000256" key="1">
    <source>
        <dbReference type="ARBA" id="ARBA00022485"/>
    </source>
</evidence>
<dbReference type="InterPro" id="IPR058240">
    <property type="entry name" value="rSAM_sf"/>
</dbReference>
<evidence type="ECO:0000256" key="2">
    <source>
        <dbReference type="ARBA" id="ARBA00022691"/>
    </source>
</evidence>
<feature type="domain" description="Radical SAM core" evidence="8">
    <location>
        <begin position="21"/>
        <end position="229"/>
    </location>
</feature>
<organism evidence="10">
    <name type="scientific">uncultured Caudovirales phage</name>
    <dbReference type="NCBI Taxonomy" id="2100421"/>
    <lineage>
        <taxon>Viruses</taxon>
        <taxon>Duplodnaviria</taxon>
        <taxon>Heunggongvirae</taxon>
        <taxon>Uroviricota</taxon>
        <taxon>Caudoviricetes</taxon>
        <taxon>Peduoviridae</taxon>
        <taxon>Maltschvirus</taxon>
        <taxon>Maltschvirus maltsch</taxon>
    </lineage>
</organism>
<keyword evidence="2" id="KW-0949">S-adenosyl-L-methionine</keyword>
<dbReference type="PROSITE" id="PS51918">
    <property type="entry name" value="RADICAL_SAM"/>
    <property type="match status" value="1"/>
</dbReference>
<dbReference type="InterPro" id="IPR013785">
    <property type="entry name" value="Aldolase_TIM"/>
</dbReference>
<dbReference type="Pfam" id="PF04055">
    <property type="entry name" value="Radical_SAM"/>
    <property type="match status" value="1"/>
</dbReference>
<keyword evidence="3" id="KW-0479">Metal-binding</keyword>
<dbReference type="InterPro" id="IPR024924">
    <property type="entry name" value="7-CO-7-deazaguanine_synth-like"/>
</dbReference>
<dbReference type="Gene3D" id="3.20.20.70">
    <property type="entry name" value="Aldolase class I"/>
    <property type="match status" value="1"/>
</dbReference>
<evidence type="ECO:0000256" key="5">
    <source>
        <dbReference type="ARBA" id="ARBA00023004"/>
    </source>
</evidence>
<evidence type="ECO:0000256" key="6">
    <source>
        <dbReference type="ARBA" id="ARBA00023014"/>
    </source>
</evidence>
<dbReference type="SFLD" id="SFLDS00029">
    <property type="entry name" value="Radical_SAM"/>
    <property type="match status" value="1"/>
</dbReference>
<keyword evidence="6" id="KW-0411">Iron-sulfur</keyword>
<dbReference type="EMBL" id="LR796844">
    <property type="protein sequence ID" value="CAB4169557.1"/>
    <property type="molecule type" value="Genomic_DNA"/>
</dbReference>
<dbReference type="HAMAP" id="MF_00917">
    <property type="entry name" value="QueE"/>
    <property type="match status" value="1"/>
</dbReference>
<dbReference type="SUPFAM" id="SSF102114">
    <property type="entry name" value="Radical SAM enzymes"/>
    <property type="match status" value="1"/>
</dbReference>
<keyword evidence="7" id="KW-0456">Lyase</keyword>